<feature type="domain" description="Plastocyanin-like" evidence="7">
    <location>
        <begin position="451"/>
        <end position="563"/>
    </location>
</feature>
<feature type="domain" description="Plastocyanin-like" evidence="6">
    <location>
        <begin position="208"/>
        <end position="372"/>
    </location>
</feature>
<keyword evidence="5" id="KW-0472">Membrane</keyword>
<keyword evidence="10" id="KW-1185">Reference proteome</keyword>
<dbReference type="InterPro" id="IPR045087">
    <property type="entry name" value="Cu-oxidase_fam"/>
</dbReference>
<dbReference type="InterPro" id="IPR008972">
    <property type="entry name" value="Cupredoxin"/>
</dbReference>
<dbReference type="InterPro" id="IPR033138">
    <property type="entry name" value="Cu_oxidase_CS"/>
</dbReference>
<evidence type="ECO:0000256" key="4">
    <source>
        <dbReference type="ARBA" id="ARBA00023008"/>
    </source>
</evidence>
<evidence type="ECO:0000256" key="5">
    <source>
        <dbReference type="SAM" id="Phobius"/>
    </source>
</evidence>
<evidence type="ECO:0000259" key="6">
    <source>
        <dbReference type="Pfam" id="PF00394"/>
    </source>
</evidence>
<feature type="domain" description="Plastocyanin-like" evidence="8">
    <location>
        <begin position="82"/>
        <end position="199"/>
    </location>
</feature>
<evidence type="ECO:0000256" key="2">
    <source>
        <dbReference type="ARBA" id="ARBA00022723"/>
    </source>
</evidence>
<comment type="caution">
    <text evidence="9">The sequence shown here is derived from an EMBL/GenBank/DDBJ whole genome shotgun (WGS) entry which is preliminary data.</text>
</comment>
<dbReference type="GO" id="GO:0016491">
    <property type="term" value="F:oxidoreductase activity"/>
    <property type="evidence" value="ECO:0007669"/>
    <property type="project" value="UniProtKB-KW"/>
</dbReference>
<dbReference type="Pfam" id="PF00394">
    <property type="entry name" value="Cu-oxidase"/>
    <property type="match status" value="1"/>
</dbReference>
<dbReference type="PROSITE" id="PS00080">
    <property type="entry name" value="MULTICOPPER_OXIDASE2"/>
    <property type="match status" value="1"/>
</dbReference>
<name>A0AAD5E535_UMBRA</name>
<evidence type="ECO:0000313" key="9">
    <source>
        <dbReference type="EMBL" id="KAI8577358.1"/>
    </source>
</evidence>
<keyword evidence="2" id="KW-0479">Metal-binding</keyword>
<evidence type="ECO:0000259" key="8">
    <source>
        <dbReference type="Pfam" id="PF07732"/>
    </source>
</evidence>
<dbReference type="PANTHER" id="PTHR11709:SF414">
    <property type="entry name" value="ADR239WP"/>
    <property type="match status" value="1"/>
</dbReference>
<accession>A0AAD5E535</accession>
<dbReference type="CDD" id="cd13910">
    <property type="entry name" value="CuRO_3_MCO_like_4"/>
    <property type="match status" value="1"/>
</dbReference>
<dbReference type="GeneID" id="75916163"/>
<dbReference type="InterPro" id="IPR002355">
    <property type="entry name" value="Cu_oxidase_Cu_BS"/>
</dbReference>
<keyword evidence="5" id="KW-1133">Transmembrane helix</keyword>
<evidence type="ECO:0000256" key="1">
    <source>
        <dbReference type="ARBA" id="ARBA00010609"/>
    </source>
</evidence>
<dbReference type="PANTHER" id="PTHR11709">
    <property type="entry name" value="MULTI-COPPER OXIDASE"/>
    <property type="match status" value="1"/>
</dbReference>
<reference evidence="9" key="2">
    <citation type="journal article" date="2022" name="Proc. Natl. Acad. Sci. U.S.A.">
        <title>Diploid-dominant life cycles characterize the early evolution of Fungi.</title>
        <authorList>
            <person name="Amses K.R."/>
            <person name="Simmons D.R."/>
            <person name="Longcore J.E."/>
            <person name="Mondo S.J."/>
            <person name="Seto K."/>
            <person name="Jeronimo G.H."/>
            <person name="Bonds A.E."/>
            <person name="Quandt C.A."/>
            <person name="Davis W.J."/>
            <person name="Chang Y."/>
            <person name="Federici B.A."/>
            <person name="Kuo A."/>
            <person name="LaButti K."/>
            <person name="Pangilinan J."/>
            <person name="Andreopoulos W."/>
            <person name="Tritt A."/>
            <person name="Riley R."/>
            <person name="Hundley H."/>
            <person name="Johnson J."/>
            <person name="Lipzen A."/>
            <person name="Barry K."/>
            <person name="Lang B.F."/>
            <person name="Cuomo C.A."/>
            <person name="Buchler N.E."/>
            <person name="Grigoriev I.V."/>
            <person name="Spatafora J.W."/>
            <person name="Stajich J.E."/>
            <person name="James T.Y."/>
        </authorList>
    </citation>
    <scope>NUCLEOTIDE SEQUENCE</scope>
    <source>
        <strain evidence="9">AG</strain>
    </source>
</reference>
<comment type="similarity">
    <text evidence="1">Belongs to the multicopper oxidase family.</text>
</comment>
<evidence type="ECO:0008006" key="11">
    <source>
        <dbReference type="Google" id="ProtNLM"/>
    </source>
</evidence>
<dbReference type="Proteomes" id="UP001206595">
    <property type="component" value="Unassembled WGS sequence"/>
</dbReference>
<dbReference type="AlphaFoldDB" id="A0AAD5E535"/>
<dbReference type="PROSITE" id="PS00079">
    <property type="entry name" value="MULTICOPPER_OXIDASE1"/>
    <property type="match status" value="1"/>
</dbReference>
<evidence type="ECO:0000313" key="10">
    <source>
        <dbReference type="Proteomes" id="UP001206595"/>
    </source>
</evidence>
<organism evidence="9 10">
    <name type="scientific">Umbelopsis ramanniana AG</name>
    <dbReference type="NCBI Taxonomy" id="1314678"/>
    <lineage>
        <taxon>Eukaryota</taxon>
        <taxon>Fungi</taxon>
        <taxon>Fungi incertae sedis</taxon>
        <taxon>Mucoromycota</taxon>
        <taxon>Mucoromycotina</taxon>
        <taxon>Umbelopsidomycetes</taxon>
        <taxon>Umbelopsidales</taxon>
        <taxon>Umbelopsidaceae</taxon>
        <taxon>Umbelopsis</taxon>
    </lineage>
</organism>
<dbReference type="RefSeq" id="XP_051442362.1">
    <property type="nucleotide sequence ID" value="XM_051590820.1"/>
</dbReference>
<dbReference type="FunFam" id="2.60.40.420:FF:000045">
    <property type="entry name" value="Laccase 2"/>
    <property type="match status" value="1"/>
</dbReference>
<feature type="transmembrane region" description="Helical" evidence="5">
    <location>
        <begin position="18"/>
        <end position="39"/>
    </location>
</feature>
<proteinExistence type="inferred from homology"/>
<sequence length="581" mass="64659">MKEDSLPASRFQRNKRCIIWSTVISLCALALILGLAIGLTRKSQSSPSENDALQNFPEQFILSGNNFTITSQPTTRYYEFNITQRNGSPDGFERTMLVVNNQFPGPLIECNIGDRIVVKVNNQLPDGQGTSIHWHGMFQTNTTWMDGTVGVTQCPIPPGESFTYNYTITEQRGTYWWHSHAKGQYTDGIVGPLIVHDPNEGFMNDYDEDIVVMISDWYHELSPISLAQYANADNTEGAEPVPENGLINGLNLFDCNGSTNSSIPCTGGTQANFTFVPGKRYRIRLINTGAFAEFDFSIDGHKLTVVEADGVAMKPVAIDRVPIQVAQRYSLIVEANQTVGNYWMRAIINQNCLAYTNDALNPVVLAAVHYEGANGTIPNSPDPGYSDPVDCVDLDPSDLKPVDGMDAPPYDVSYYIEASFQAIREDRIRYGYMNTTSWSPLQNTSTLQQANAGVTTFDTNTQFVLTPPDNATVVQLIIQNFDDGSHPFHLHGHTFWLLGTGAGYYASNTNLNTTNPVRRDTGTVPAFGYAIIRFIPHPGMWLFHCHLVWHHLMGLAMQIQYQPSVIRSFDVPQDWKNLCPS</sequence>
<dbReference type="Gene3D" id="2.60.40.420">
    <property type="entry name" value="Cupredoxins - blue copper proteins"/>
    <property type="match status" value="3"/>
</dbReference>
<reference evidence="9" key="1">
    <citation type="submission" date="2021-06" db="EMBL/GenBank/DDBJ databases">
        <authorList>
            <consortium name="DOE Joint Genome Institute"/>
            <person name="Mondo S.J."/>
            <person name="Amses K.R."/>
            <person name="Simmons D.R."/>
            <person name="Longcore J.E."/>
            <person name="Seto K."/>
            <person name="Alves G.H."/>
            <person name="Bonds A.E."/>
            <person name="Quandt C.A."/>
            <person name="Davis W.J."/>
            <person name="Chang Y."/>
            <person name="Letcher P.M."/>
            <person name="Powell M.J."/>
            <person name="Kuo A."/>
            <person name="Labutti K."/>
            <person name="Pangilinan J."/>
            <person name="Andreopoulos W."/>
            <person name="Tritt A."/>
            <person name="Riley R."/>
            <person name="Hundley H."/>
            <person name="Johnson J."/>
            <person name="Lipzen A."/>
            <person name="Barry K."/>
            <person name="Berbee M.L."/>
            <person name="Buchler N.E."/>
            <person name="Grigoriev I.V."/>
            <person name="Spatafora J.W."/>
            <person name="Stajich J.E."/>
            <person name="James T.Y."/>
        </authorList>
    </citation>
    <scope>NUCLEOTIDE SEQUENCE</scope>
    <source>
        <strain evidence="9">AG</strain>
    </source>
</reference>
<dbReference type="Pfam" id="PF07732">
    <property type="entry name" value="Cu-oxidase_3"/>
    <property type="match status" value="1"/>
</dbReference>
<keyword evidence="5" id="KW-0812">Transmembrane</keyword>
<dbReference type="SUPFAM" id="SSF49503">
    <property type="entry name" value="Cupredoxins"/>
    <property type="match status" value="3"/>
</dbReference>
<dbReference type="InterPro" id="IPR011707">
    <property type="entry name" value="Cu-oxidase-like_N"/>
</dbReference>
<dbReference type="EMBL" id="MU620941">
    <property type="protein sequence ID" value="KAI8577358.1"/>
    <property type="molecule type" value="Genomic_DNA"/>
</dbReference>
<dbReference type="Pfam" id="PF07731">
    <property type="entry name" value="Cu-oxidase_2"/>
    <property type="match status" value="1"/>
</dbReference>
<protein>
    <recommendedName>
        <fullName evidence="11">Laccase</fullName>
    </recommendedName>
</protein>
<gene>
    <name evidence="9" type="ORF">K450DRAFT_252095</name>
</gene>
<evidence type="ECO:0000259" key="7">
    <source>
        <dbReference type="Pfam" id="PF07731"/>
    </source>
</evidence>
<keyword evidence="3" id="KW-0560">Oxidoreductase</keyword>
<dbReference type="CDD" id="cd13857">
    <property type="entry name" value="CuRO_1_Diphenol_Ox"/>
    <property type="match status" value="1"/>
</dbReference>
<dbReference type="InterPro" id="IPR001117">
    <property type="entry name" value="Cu-oxidase_2nd"/>
</dbReference>
<evidence type="ECO:0000256" key="3">
    <source>
        <dbReference type="ARBA" id="ARBA00023002"/>
    </source>
</evidence>
<dbReference type="GO" id="GO:0005507">
    <property type="term" value="F:copper ion binding"/>
    <property type="evidence" value="ECO:0007669"/>
    <property type="project" value="InterPro"/>
</dbReference>
<dbReference type="CDD" id="cd13886">
    <property type="entry name" value="CuRO_2_MCO_like_1"/>
    <property type="match status" value="1"/>
</dbReference>
<dbReference type="InterPro" id="IPR011706">
    <property type="entry name" value="Cu-oxidase_C"/>
</dbReference>
<keyword evidence="4" id="KW-0186">Copper</keyword>